<evidence type="ECO:0000313" key="2">
    <source>
        <dbReference type="Proteomes" id="UP001143480"/>
    </source>
</evidence>
<dbReference type="AlphaFoldDB" id="A0A9W6KHB6"/>
<organism evidence="1 2">
    <name type="scientific">Dactylosporangium matsuzakiense</name>
    <dbReference type="NCBI Taxonomy" id="53360"/>
    <lineage>
        <taxon>Bacteria</taxon>
        <taxon>Bacillati</taxon>
        <taxon>Actinomycetota</taxon>
        <taxon>Actinomycetes</taxon>
        <taxon>Micromonosporales</taxon>
        <taxon>Micromonosporaceae</taxon>
        <taxon>Dactylosporangium</taxon>
    </lineage>
</organism>
<dbReference type="EMBL" id="BSFP01000006">
    <property type="protein sequence ID" value="GLL00080.1"/>
    <property type="molecule type" value="Genomic_DNA"/>
</dbReference>
<reference evidence="1" key="2">
    <citation type="submission" date="2023-01" db="EMBL/GenBank/DDBJ databases">
        <authorList>
            <person name="Sun Q."/>
            <person name="Evtushenko L."/>
        </authorList>
    </citation>
    <scope>NUCLEOTIDE SEQUENCE</scope>
    <source>
        <strain evidence="1">VKM Ac-1321</strain>
    </source>
</reference>
<protein>
    <submittedName>
        <fullName evidence="1">Uncharacterized protein</fullName>
    </submittedName>
</protein>
<dbReference type="Proteomes" id="UP001143480">
    <property type="component" value="Unassembled WGS sequence"/>
</dbReference>
<gene>
    <name evidence="1" type="ORF">GCM10017581_018200</name>
</gene>
<evidence type="ECO:0000313" key="1">
    <source>
        <dbReference type="EMBL" id="GLL00080.1"/>
    </source>
</evidence>
<name>A0A9W6KHB6_9ACTN</name>
<proteinExistence type="predicted"/>
<sequence length="41" mass="4369">MPSPPLRLPIGLDAEAMLKPAYADRLDEFDPVIAAGHHADG</sequence>
<dbReference type="RefSeq" id="WP_261962848.1">
    <property type="nucleotide sequence ID" value="NZ_BAAAXA010000001.1"/>
</dbReference>
<comment type="caution">
    <text evidence="1">The sequence shown here is derived from an EMBL/GenBank/DDBJ whole genome shotgun (WGS) entry which is preliminary data.</text>
</comment>
<keyword evidence="2" id="KW-1185">Reference proteome</keyword>
<accession>A0A9W6KHB6</accession>
<reference evidence="1" key="1">
    <citation type="journal article" date="2014" name="Int. J. Syst. Evol. Microbiol.">
        <title>Complete genome sequence of Corynebacterium casei LMG S-19264T (=DSM 44701T), isolated from a smear-ripened cheese.</title>
        <authorList>
            <consortium name="US DOE Joint Genome Institute (JGI-PGF)"/>
            <person name="Walter F."/>
            <person name="Albersmeier A."/>
            <person name="Kalinowski J."/>
            <person name="Ruckert C."/>
        </authorList>
    </citation>
    <scope>NUCLEOTIDE SEQUENCE</scope>
    <source>
        <strain evidence="1">VKM Ac-1321</strain>
    </source>
</reference>